<reference evidence="2 3" key="1">
    <citation type="submission" date="2018-06" db="EMBL/GenBank/DDBJ databases">
        <title>Pedobacter endophyticus sp. nov., an endophytic bacterium isolated from a leaf of Triticum aestivum.</title>
        <authorList>
            <person name="Zhang L."/>
        </authorList>
    </citation>
    <scope>NUCLEOTIDE SEQUENCE [LARGE SCALE GENOMIC DNA]</scope>
    <source>
        <strain evidence="2 3">CM134L-2</strain>
    </source>
</reference>
<dbReference type="AlphaFoldDB" id="A0A443YKL7"/>
<evidence type="ECO:0000256" key="1">
    <source>
        <dbReference type="SAM" id="Phobius"/>
    </source>
</evidence>
<sequence length="72" mass="7976">MQTGSFIFFGLLAIPLIIFLIWTIKQDKKKNYLGLALLLVGAMIAAYTIVRLDSSFVKEKGLQAAPKPSSFK</sequence>
<keyword evidence="3" id="KW-1185">Reference proteome</keyword>
<dbReference type="RefSeq" id="WP_113648888.1">
    <property type="nucleotide sequence ID" value="NZ_QMHN01000007.1"/>
</dbReference>
<evidence type="ECO:0000313" key="3">
    <source>
        <dbReference type="Proteomes" id="UP000284120"/>
    </source>
</evidence>
<keyword evidence="1" id="KW-1133">Transmembrane helix</keyword>
<comment type="caution">
    <text evidence="2">The sequence shown here is derived from an EMBL/GenBank/DDBJ whole genome shotgun (WGS) entry which is preliminary data.</text>
</comment>
<gene>
    <name evidence="2" type="ORF">DPV69_18375</name>
</gene>
<protein>
    <submittedName>
        <fullName evidence="2">Uncharacterized protein</fullName>
    </submittedName>
</protein>
<organism evidence="2 3">
    <name type="scientific">Pedobacter chitinilyticus</name>
    <dbReference type="NCBI Taxonomy" id="2233776"/>
    <lineage>
        <taxon>Bacteria</taxon>
        <taxon>Pseudomonadati</taxon>
        <taxon>Bacteroidota</taxon>
        <taxon>Sphingobacteriia</taxon>
        <taxon>Sphingobacteriales</taxon>
        <taxon>Sphingobacteriaceae</taxon>
        <taxon>Pedobacter</taxon>
    </lineage>
</organism>
<dbReference type="Proteomes" id="UP000284120">
    <property type="component" value="Unassembled WGS sequence"/>
</dbReference>
<evidence type="ECO:0000313" key="2">
    <source>
        <dbReference type="EMBL" id="RWU04292.1"/>
    </source>
</evidence>
<accession>A0A443YKL7</accession>
<feature type="transmembrane region" description="Helical" evidence="1">
    <location>
        <begin position="31"/>
        <end position="50"/>
    </location>
</feature>
<proteinExistence type="predicted"/>
<feature type="transmembrane region" description="Helical" evidence="1">
    <location>
        <begin position="6"/>
        <end position="24"/>
    </location>
</feature>
<dbReference type="OrthoDB" id="799516at2"/>
<keyword evidence="1" id="KW-0472">Membrane</keyword>
<name>A0A443YKL7_9SPHI</name>
<keyword evidence="1" id="KW-0812">Transmembrane</keyword>
<dbReference type="EMBL" id="SAYW01000007">
    <property type="protein sequence ID" value="RWU04292.1"/>
    <property type="molecule type" value="Genomic_DNA"/>
</dbReference>